<evidence type="ECO:0000256" key="15">
    <source>
        <dbReference type="PIRSR" id="PIRSR000977-2"/>
    </source>
</evidence>
<name>A0A4R7JMF9_9GAMM</name>
<dbReference type="OrthoDB" id="9763470at2"/>
<dbReference type="CDD" id="cd06138">
    <property type="entry name" value="ExoI_N"/>
    <property type="match status" value="1"/>
</dbReference>
<evidence type="ECO:0000256" key="7">
    <source>
        <dbReference type="ARBA" id="ARBA00022801"/>
    </source>
</evidence>
<dbReference type="PANTHER" id="PTHR11046:SF11">
    <property type="entry name" value="EXODEOXYRIBONUCLEASE I"/>
    <property type="match status" value="1"/>
</dbReference>
<feature type="binding site" evidence="15">
    <location>
        <position position="8"/>
    </location>
    <ligand>
        <name>Mg(2+)</name>
        <dbReference type="ChEBI" id="CHEBI:18420"/>
        <label>1</label>
    </ligand>
</feature>
<dbReference type="PROSITE" id="PS51784">
    <property type="entry name" value="EXOI_SH3"/>
    <property type="match status" value="1"/>
</dbReference>
<dbReference type="InterPro" id="IPR038649">
    <property type="entry name" value="EXOI_SH3_sf"/>
</dbReference>
<dbReference type="Gene3D" id="1.10.287.1240">
    <property type="match status" value="1"/>
</dbReference>
<dbReference type="EMBL" id="SOAX01000005">
    <property type="protein sequence ID" value="TDT39271.1"/>
    <property type="molecule type" value="Genomic_DNA"/>
</dbReference>
<evidence type="ECO:0000256" key="1">
    <source>
        <dbReference type="ARBA" id="ARBA00000563"/>
    </source>
</evidence>
<dbReference type="GO" id="GO:0006281">
    <property type="term" value="P:DNA repair"/>
    <property type="evidence" value="ECO:0007669"/>
    <property type="project" value="UniProtKB-KW"/>
</dbReference>
<dbReference type="SUPFAM" id="SSF53098">
    <property type="entry name" value="Ribonuclease H-like"/>
    <property type="match status" value="1"/>
</dbReference>
<keyword evidence="8 13" id="KW-0269">Exonuclease</keyword>
<comment type="catalytic activity">
    <reaction evidence="1 13">
        <text>Exonucleolytic cleavage in the 3'- to 5'-direction to yield nucleoside 5'-phosphates.</text>
        <dbReference type="EC" id="3.1.11.1"/>
    </reaction>
</comment>
<dbReference type="InterPro" id="IPR058561">
    <property type="entry name" value="Exonuc_1_C"/>
</dbReference>
<dbReference type="InterPro" id="IPR022894">
    <property type="entry name" value="Oligoribonuclease"/>
</dbReference>
<dbReference type="InterPro" id="IPR013620">
    <property type="entry name" value="Exonuc_1_SH3"/>
</dbReference>
<evidence type="ECO:0000259" key="16">
    <source>
        <dbReference type="PROSITE" id="PS51784"/>
    </source>
</evidence>
<protein>
    <recommendedName>
        <fullName evidence="3 13">Exodeoxyribonuclease I</fullName>
        <ecNumber evidence="2 13">3.1.11.1</ecNumber>
    </recommendedName>
</protein>
<dbReference type="InterPro" id="IPR034747">
    <property type="entry name" value="EXOI_SH3"/>
</dbReference>
<dbReference type="Pfam" id="PF26016">
    <property type="entry name" value="ExoI_C"/>
    <property type="match status" value="1"/>
</dbReference>
<feature type="domain" description="ExoI SH3-like" evidence="16">
    <location>
        <begin position="195"/>
        <end position="352"/>
    </location>
</feature>
<comment type="subunit">
    <text evidence="12">Monomer. Interacts with ssb (via C-terminus); this interaction stimulates the exonuclease activity by recruiting the enzyme to its substrate.</text>
</comment>
<dbReference type="Gene3D" id="1.20.1280.70">
    <property type="entry name" value="Exonuclease ExoI, domain 3"/>
    <property type="match status" value="1"/>
</dbReference>
<dbReference type="InterPro" id="IPR013520">
    <property type="entry name" value="Ribonucl_H"/>
</dbReference>
<gene>
    <name evidence="18" type="ORF">DES49_2189</name>
</gene>
<dbReference type="Gene3D" id="3.30.420.10">
    <property type="entry name" value="Ribonuclease H-like superfamily/Ribonuclease H"/>
    <property type="match status" value="1"/>
</dbReference>
<keyword evidence="10" id="KW-0238">DNA-binding</keyword>
<organism evidence="18 19">
    <name type="scientific">Halospina denitrificans</name>
    <dbReference type="NCBI Taxonomy" id="332522"/>
    <lineage>
        <taxon>Bacteria</taxon>
        <taxon>Pseudomonadati</taxon>
        <taxon>Pseudomonadota</taxon>
        <taxon>Gammaproteobacteria</taxon>
        <taxon>Halospina</taxon>
    </lineage>
</organism>
<accession>A0A4R7JMF9</accession>
<evidence type="ECO:0000256" key="8">
    <source>
        <dbReference type="ARBA" id="ARBA00022839"/>
    </source>
</evidence>
<dbReference type="Proteomes" id="UP000295830">
    <property type="component" value="Unassembled WGS sequence"/>
</dbReference>
<feature type="binding site" evidence="15">
    <location>
        <position position="179"/>
    </location>
    <ligand>
        <name>Mg(2+)</name>
        <dbReference type="ChEBI" id="CHEBI:18420"/>
        <label>2</label>
    </ligand>
</feature>
<dbReference type="GO" id="GO:0003677">
    <property type="term" value="F:DNA binding"/>
    <property type="evidence" value="ECO:0007669"/>
    <property type="project" value="UniProtKB-KW"/>
</dbReference>
<dbReference type="AlphaFoldDB" id="A0A4R7JMF9"/>
<evidence type="ECO:0000256" key="13">
    <source>
        <dbReference type="PIRNR" id="PIRNR000977"/>
    </source>
</evidence>
<dbReference type="SMART" id="SM00479">
    <property type="entry name" value="EXOIII"/>
    <property type="match status" value="1"/>
</dbReference>
<dbReference type="Gene3D" id="3.30.1520.20">
    <property type="entry name" value="Exonuclease ExoI, domain 2"/>
    <property type="match status" value="1"/>
</dbReference>
<sequence length="480" mass="55206">MNSFFWHDYETFGADPVRDRPAQFAGIRTDADLNIIGDPLTLYCRPSDDYVPDPQATLVTGITPQDCLKEGLPEAEFIQRINEEFLVPGTCGVGYNSLRFDDEVTRQTLYRNLRDPYAREWKNGNSRWDIIDMVRLAYAVRPEGIEWPRKEDGTPSFRLEDLTAANNIEHGDAHDAMADVRATIALAKLIREKQPRLYEYVLSNRSKDAVFSMLDSATMKPVLHVSAMYPPRLGCCALVAPVAVHPRNRNSVIVFDLRQDPSFLAEASPEQIRDRLFRRGEDMEEGEERPALKEVRANTCPVLAPATMLKSLSEQRLQDFDLDRDRLQKNLRTLREIKGLSARLQSVYEPSDAPQDQDPDESLYTGGFIRPADRELLDQALSTPVELLGELELPFEDPRLPELFFRYRARNYPETLNAEEQEQWVAFRKQRLLEPPKGWQSLPDFFRKLESLFASGELTRKQELLLQDLKFYGESLVPYM</sequence>
<keyword evidence="6 13" id="KW-0227">DNA damage</keyword>
<dbReference type="PANTHER" id="PTHR11046">
    <property type="entry name" value="OLIGORIBONUCLEASE, MITOCHONDRIAL"/>
    <property type="match status" value="1"/>
</dbReference>
<evidence type="ECO:0000259" key="17">
    <source>
        <dbReference type="PROSITE" id="PS51785"/>
    </source>
</evidence>
<evidence type="ECO:0000256" key="5">
    <source>
        <dbReference type="ARBA" id="ARBA00022723"/>
    </source>
</evidence>
<dbReference type="PIRSF" id="PIRSF000977">
    <property type="entry name" value="Exodeoxyribonuclease_I"/>
    <property type="match status" value="1"/>
</dbReference>
<dbReference type="Pfam" id="PF00929">
    <property type="entry name" value="RNase_T"/>
    <property type="match status" value="1"/>
</dbReference>
<dbReference type="EC" id="3.1.11.1" evidence="2 13"/>
<keyword evidence="4 13" id="KW-0540">Nuclease</keyword>
<keyword evidence="19" id="KW-1185">Reference proteome</keyword>
<dbReference type="GO" id="GO:0008310">
    <property type="term" value="F:single-stranded DNA 3'-5' DNA exonuclease activity"/>
    <property type="evidence" value="ECO:0007669"/>
    <property type="project" value="UniProtKB-EC"/>
</dbReference>
<dbReference type="FunFam" id="3.30.420.10:FF:000033">
    <property type="entry name" value="Exodeoxyribonuclease I"/>
    <property type="match status" value="1"/>
</dbReference>
<dbReference type="InterPro" id="IPR023607">
    <property type="entry name" value="Exodeoxyribonuclease_I"/>
</dbReference>
<keyword evidence="9 15" id="KW-0460">Magnesium</keyword>
<comment type="cofactor">
    <cofactor evidence="15">
        <name>Mg(2+)</name>
        <dbReference type="ChEBI" id="CHEBI:18420"/>
    </cofactor>
    <text evidence="15">Binds 2 Mg(2+) ions per monomer.</text>
</comment>
<feature type="binding site" evidence="14">
    <location>
        <position position="10"/>
    </location>
    <ligand>
        <name>substrate</name>
    </ligand>
</feature>
<reference evidence="18 19" key="1">
    <citation type="submission" date="2019-03" db="EMBL/GenBank/DDBJ databases">
        <title>Genomic Encyclopedia of Type Strains, Phase IV (KMG-IV): sequencing the most valuable type-strain genomes for metagenomic binning, comparative biology and taxonomic classification.</title>
        <authorList>
            <person name="Goeker M."/>
        </authorList>
    </citation>
    <scope>NUCLEOTIDE SEQUENCE [LARGE SCALE GENOMIC DNA]</scope>
    <source>
        <strain evidence="18 19">DSM 15505</strain>
    </source>
</reference>
<feature type="binding site" evidence="14">
    <location>
        <position position="158"/>
    </location>
    <ligand>
        <name>substrate</name>
    </ligand>
</feature>
<proteinExistence type="predicted"/>
<evidence type="ECO:0000313" key="19">
    <source>
        <dbReference type="Proteomes" id="UP000295830"/>
    </source>
</evidence>
<evidence type="ECO:0000256" key="6">
    <source>
        <dbReference type="ARBA" id="ARBA00022763"/>
    </source>
</evidence>
<evidence type="ECO:0000256" key="4">
    <source>
        <dbReference type="ARBA" id="ARBA00022722"/>
    </source>
</evidence>
<feature type="binding site" evidence="15">
    <location>
        <position position="10"/>
    </location>
    <ligand>
        <name>Mg(2+)</name>
        <dbReference type="ChEBI" id="CHEBI:18420"/>
        <label>2</label>
    </ligand>
</feature>
<evidence type="ECO:0000256" key="10">
    <source>
        <dbReference type="ARBA" id="ARBA00023125"/>
    </source>
</evidence>
<evidence type="ECO:0000256" key="2">
    <source>
        <dbReference type="ARBA" id="ARBA00012108"/>
    </source>
</evidence>
<keyword evidence="7 13" id="KW-0378">Hydrolase</keyword>
<keyword evidence="5 15" id="KW-0479">Metal-binding</keyword>
<dbReference type="Pfam" id="PF08411">
    <property type="entry name" value="ExoI_SH3"/>
    <property type="match status" value="1"/>
</dbReference>
<feature type="domain" description="ExoI C-terminal" evidence="17">
    <location>
        <begin position="355"/>
        <end position="477"/>
    </location>
</feature>
<evidence type="ECO:0000256" key="11">
    <source>
        <dbReference type="ARBA" id="ARBA00023204"/>
    </source>
</evidence>
<evidence type="ECO:0000256" key="14">
    <source>
        <dbReference type="PIRSR" id="PIRSR000977-1"/>
    </source>
</evidence>
<evidence type="ECO:0000256" key="9">
    <source>
        <dbReference type="ARBA" id="ARBA00022842"/>
    </source>
</evidence>
<dbReference type="PROSITE" id="PS51785">
    <property type="entry name" value="EXOI_C"/>
    <property type="match status" value="1"/>
</dbReference>
<keyword evidence="11 13" id="KW-0234">DNA repair</keyword>
<dbReference type="InterPro" id="IPR036397">
    <property type="entry name" value="RNaseH_sf"/>
</dbReference>
<dbReference type="GO" id="GO:0046872">
    <property type="term" value="F:metal ion binding"/>
    <property type="evidence" value="ECO:0007669"/>
    <property type="project" value="UniProtKB-KW"/>
</dbReference>
<comment type="caution">
    <text evidence="18">The sequence shown here is derived from an EMBL/GenBank/DDBJ whole genome shotgun (WGS) entry which is preliminary data.</text>
</comment>
<dbReference type="RefSeq" id="WP_133736449.1">
    <property type="nucleotide sequence ID" value="NZ_SOAX01000005.1"/>
</dbReference>
<dbReference type="GO" id="GO:0000175">
    <property type="term" value="F:3'-5'-RNA exonuclease activity"/>
    <property type="evidence" value="ECO:0007669"/>
    <property type="project" value="InterPro"/>
</dbReference>
<evidence type="ECO:0000256" key="12">
    <source>
        <dbReference type="ARBA" id="ARBA00046792"/>
    </source>
</evidence>
<evidence type="ECO:0000313" key="18">
    <source>
        <dbReference type="EMBL" id="TDT39271.1"/>
    </source>
</evidence>
<dbReference type="InterPro" id="IPR012337">
    <property type="entry name" value="RNaseH-like_sf"/>
</dbReference>
<dbReference type="NCBIfam" id="NF008746">
    <property type="entry name" value="PRK11779.1"/>
    <property type="match status" value="1"/>
</dbReference>
<evidence type="ECO:0000256" key="3">
    <source>
        <dbReference type="ARBA" id="ARBA00019900"/>
    </source>
</evidence>